<evidence type="ECO:0000256" key="1">
    <source>
        <dbReference type="ARBA" id="ARBA00022487"/>
    </source>
</evidence>
<dbReference type="PANTHER" id="PTHR43037">
    <property type="entry name" value="UNNAMED PRODUCT-RELATED"/>
    <property type="match status" value="1"/>
</dbReference>
<dbReference type="AlphaFoldDB" id="A0A0G4NDL1"/>
<proteinExistence type="predicted"/>
<protein>
    <submittedName>
        <fullName evidence="5">Uncharacterized protein</fullName>
    </submittedName>
</protein>
<feature type="chain" id="PRO_5038522061" evidence="4">
    <location>
        <begin position="18"/>
        <end position="376"/>
    </location>
</feature>
<dbReference type="InterPro" id="IPR029058">
    <property type="entry name" value="AB_hydrolase_fold"/>
</dbReference>
<dbReference type="InterPro" id="IPR050955">
    <property type="entry name" value="Plant_Biomass_Hydrol_Est"/>
</dbReference>
<evidence type="ECO:0000256" key="2">
    <source>
        <dbReference type="ARBA" id="ARBA00022729"/>
    </source>
</evidence>
<accession>A0A0G4NDL1</accession>
<sequence>MRPFFGLLAAAAGLASAAELQHITDFGPNPTNVSFYLYVPDAVRLNAPLLVYPHWCWGSAQNAFDWKPYRPLADELGFIVIYPSSPNDADHCWDVSSPQTLSHDAGGDSLGIVSMVRWTLANHDVDADRVFVTGISSDGMMTNVLIGAYPDVFAAGSAFAGTLLHDAGGDSLGIVSMVRWTLAHHDVDADRVFVTGISSGGMMTNVLIGAYPDVFAAGSAFAGVPFGCYAADGFAVWSDDCAKGKIQHTGDEWAALVHAAYPAYGGVRPKMQVLHGAADDIINATNYHEAVKLWTTVLRTGSEPREVDEDTPQAGWTKSVYGRRGFFEAFLADGVDHNIPDQAQEVVRFFELDCVGDDCFSRKDLVVPGNCVKKKL</sequence>
<evidence type="ECO:0000256" key="4">
    <source>
        <dbReference type="SAM" id="SignalP"/>
    </source>
</evidence>
<keyword evidence="2 4" id="KW-0732">Signal</keyword>
<dbReference type="EMBL" id="CVQI01034051">
    <property type="protein sequence ID" value="CRK44508.1"/>
    <property type="molecule type" value="Genomic_DNA"/>
</dbReference>
<reference evidence="6" key="1">
    <citation type="submission" date="2015-05" db="EMBL/GenBank/DDBJ databases">
        <authorList>
            <person name="Fogelqvist Johan"/>
        </authorList>
    </citation>
    <scope>NUCLEOTIDE SEQUENCE [LARGE SCALE GENOMIC DNA]</scope>
</reference>
<name>A0A0G4NDL1_VERLO</name>
<feature type="signal peptide" evidence="4">
    <location>
        <begin position="1"/>
        <end position="17"/>
    </location>
</feature>
<dbReference type="GO" id="GO:0052689">
    <property type="term" value="F:carboxylic ester hydrolase activity"/>
    <property type="evidence" value="ECO:0007669"/>
    <property type="project" value="UniProtKB-KW"/>
</dbReference>
<dbReference type="GO" id="GO:0005576">
    <property type="term" value="C:extracellular region"/>
    <property type="evidence" value="ECO:0007669"/>
    <property type="project" value="InterPro"/>
</dbReference>
<gene>
    <name evidence="5" type="ORF">BN1723_006160</name>
</gene>
<dbReference type="Pfam" id="PF10503">
    <property type="entry name" value="Esterase_PHB"/>
    <property type="match status" value="2"/>
</dbReference>
<evidence type="ECO:0000313" key="6">
    <source>
        <dbReference type="Proteomes" id="UP000045706"/>
    </source>
</evidence>
<keyword evidence="1" id="KW-0719">Serine esterase</keyword>
<organism evidence="5 6">
    <name type="scientific">Verticillium longisporum</name>
    <name type="common">Verticillium dahliae var. longisporum</name>
    <dbReference type="NCBI Taxonomy" id="100787"/>
    <lineage>
        <taxon>Eukaryota</taxon>
        <taxon>Fungi</taxon>
        <taxon>Dikarya</taxon>
        <taxon>Ascomycota</taxon>
        <taxon>Pezizomycotina</taxon>
        <taxon>Sordariomycetes</taxon>
        <taxon>Hypocreomycetidae</taxon>
        <taxon>Glomerellales</taxon>
        <taxon>Plectosphaerellaceae</taxon>
        <taxon>Verticillium</taxon>
    </lineage>
</organism>
<evidence type="ECO:0000256" key="3">
    <source>
        <dbReference type="ARBA" id="ARBA00022801"/>
    </source>
</evidence>
<dbReference type="Proteomes" id="UP000045706">
    <property type="component" value="Unassembled WGS sequence"/>
</dbReference>
<dbReference type="InterPro" id="IPR010126">
    <property type="entry name" value="Esterase_phb"/>
</dbReference>
<keyword evidence="3" id="KW-0378">Hydrolase</keyword>
<evidence type="ECO:0000313" key="5">
    <source>
        <dbReference type="EMBL" id="CRK44508.1"/>
    </source>
</evidence>
<dbReference type="Gene3D" id="3.40.50.1820">
    <property type="entry name" value="alpha/beta hydrolase"/>
    <property type="match status" value="2"/>
</dbReference>
<dbReference type="SUPFAM" id="SSF53474">
    <property type="entry name" value="alpha/beta-Hydrolases"/>
    <property type="match status" value="2"/>
</dbReference>
<dbReference type="PANTHER" id="PTHR43037:SF5">
    <property type="entry name" value="FERULOYL ESTERASE"/>
    <property type="match status" value="1"/>
</dbReference>